<feature type="chain" id="PRO_5041323945" evidence="7">
    <location>
        <begin position="20"/>
        <end position="188"/>
    </location>
</feature>
<dbReference type="Pfam" id="PF00530">
    <property type="entry name" value="SRCR"/>
    <property type="match status" value="2"/>
</dbReference>
<organism evidence="9 10">
    <name type="scientific">Geodia barretti</name>
    <name type="common">Barrett's horny sponge</name>
    <dbReference type="NCBI Taxonomy" id="519541"/>
    <lineage>
        <taxon>Eukaryota</taxon>
        <taxon>Metazoa</taxon>
        <taxon>Porifera</taxon>
        <taxon>Demospongiae</taxon>
        <taxon>Heteroscleromorpha</taxon>
        <taxon>Tetractinellida</taxon>
        <taxon>Astrophorina</taxon>
        <taxon>Geodiidae</taxon>
        <taxon>Geodia</taxon>
    </lineage>
</organism>
<dbReference type="PROSITE" id="PS50287">
    <property type="entry name" value="SRCR_2"/>
    <property type="match status" value="2"/>
</dbReference>
<feature type="domain" description="SRCR" evidence="8">
    <location>
        <begin position="24"/>
        <end position="132"/>
    </location>
</feature>
<dbReference type="Proteomes" id="UP001174909">
    <property type="component" value="Unassembled WGS sequence"/>
</dbReference>
<keyword evidence="3 6" id="KW-1015">Disulfide bond</keyword>
<dbReference type="EMBL" id="CASHTH010003446">
    <property type="protein sequence ID" value="CAI8045091.1"/>
    <property type="molecule type" value="Genomic_DNA"/>
</dbReference>
<sequence>MQGSSTILLLALWMSLASAQDIYVRLTNTVTQGPGSQYEGRVEVYYSGQWGTICSRGFDWEDAHVICVMAGFGTAVRPVTDGFYGPANSNVPILLEDVGCNGTETSLVNCDVTWNRVGPECGHNNDSGVVCTDDFAVRLVDGDVPNQGRVEVYHDGEWGSICDDFFGFEEAVVICHELGFPGADDSRQ</sequence>
<dbReference type="InterPro" id="IPR036772">
    <property type="entry name" value="SRCR-like_dom_sf"/>
</dbReference>
<keyword evidence="5" id="KW-0325">Glycoprotein</keyword>
<dbReference type="SUPFAM" id="SSF56487">
    <property type="entry name" value="SRCR-like"/>
    <property type="match status" value="2"/>
</dbReference>
<dbReference type="SMART" id="SM00202">
    <property type="entry name" value="SR"/>
    <property type="match status" value="2"/>
</dbReference>
<accession>A0AA35TCS0</accession>
<evidence type="ECO:0000256" key="6">
    <source>
        <dbReference type="PROSITE-ProRule" id="PRU00196"/>
    </source>
</evidence>
<reference evidence="9" key="1">
    <citation type="submission" date="2023-03" db="EMBL/GenBank/DDBJ databases">
        <authorList>
            <person name="Steffen K."/>
            <person name="Cardenas P."/>
        </authorList>
    </citation>
    <scope>NUCLEOTIDE SEQUENCE</scope>
</reference>
<comment type="caution">
    <text evidence="9">The sequence shown here is derived from an EMBL/GenBank/DDBJ whole genome shotgun (WGS) entry which is preliminary data.</text>
</comment>
<evidence type="ECO:0000256" key="3">
    <source>
        <dbReference type="ARBA" id="ARBA00023157"/>
    </source>
</evidence>
<feature type="domain" description="SRCR" evidence="8">
    <location>
        <begin position="137"/>
        <end position="188"/>
    </location>
</feature>
<evidence type="ECO:0000259" key="8">
    <source>
        <dbReference type="PROSITE" id="PS50287"/>
    </source>
</evidence>
<evidence type="ECO:0000313" key="9">
    <source>
        <dbReference type="EMBL" id="CAI8045091.1"/>
    </source>
</evidence>
<evidence type="ECO:0000256" key="2">
    <source>
        <dbReference type="ARBA" id="ARBA00022737"/>
    </source>
</evidence>
<dbReference type="PANTHER" id="PTHR48071:SF18">
    <property type="entry name" value="DELETED IN MALIGNANT BRAIN TUMORS 1 PROTEIN-RELATED"/>
    <property type="match status" value="1"/>
</dbReference>
<dbReference type="PRINTS" id="PR00258">
    <property type="entry name" value="SPERACTRCPTR"/>
</dbReference>
<gene>
    <name evidence="9" type="ORF">GBAR_LOCUS24951</name>
</gene>
<keyword evidence="2" id="KW-0677">Repeat</keyword>
<evidence type="ECO:0000256" key="5">
    <source>
        <dbReference type="ARBA" id="ARBA00023180"/>
    </source>
</evidence>
<dbReference type="AlphaFoldDB" id="A0AA35TCS0"/>
<feature type="signal peptide" evidence="7">
    <location>
        <begin position="1"/>
        <end position="19"/>
    </location>
</feature>
<comment type="caution">
    <text evidence="6">Lacks conserved residue(s) required for the propagation of feature annotation.</text>
</comment>
<dbReference type="FunFam" id="3.10.250.10:FF:000007">
    <property type="entry name" value="Soluble scavenger receptor cysteine-rich domain-containing protein SSC5D"/>
    <property type="match status" value="1"/>
</dbReference>
<dbReference type="Gene3D" id="3.10.250.10">
    <property type="entry name" value="SRCR-like domain"/>
    <property type="match status" value="2"/>
</dbReference>
<feature type="disulfide bond" evidence="6">
    <location>
        <begin position="100"/>
        <end position="110"/>
    </location>
</feature>
<proteinExistence type="predicted"/>
<evidence type="ECO:0000256" key="4">
    <source>
        <dbReference type="ARBA" id="ARBA00023170"/>
    </source>
</evidence>
<dbReference type="PROSITE" id="PS00420">
    <property type="entry name" value="SRCR_1"/>
    <property type="match status" value="1"/>
</dbReference>
<evidence type="ECO:0000313" key="10">
    <source>
        <dbReference type="Proteomes" id="UP001174909"/>
    </source>
</evidence>
<dbReference type="PANTHER" id="PTHR48071">
    <property type="entry name" value="SRCR DOMAIN-CONTAINING PROTEIN"/>
    <property type="match status" value="1"/>
</dbReference>
<dbReference type="InterPro" id="IPR001190">
    <property type="entry name" value="SRCR"/>
</dbReference>
<keyword evidence="1 7" id="KW-0732">Signal</keyword>
<name>A0AA35TCS0_GEOBA</name>
<evidence type="ECO:0000256" key="7">
    <source>
        <dbReference type="SAM" id="SignalP"/>
    </source>
</evidence>
<keyword evidence="10" id="KW-1185">Reference proteome</keyword>
<dbReference type="GO" id="GO:0016020">
    <property type="term" value="C:membrane"/>
    <property type="evidence" value="ECO:0007669"/>
    <property type="project" value="InterPro"/>
</dbReference>
<protein>
    <submittedName>
        <fullName evidence="9">Neurotrypsin</fullName>
    </submittedName>
</protein>
<evidence type="ECO:0000256" key="1">
    <source>
        <dbReference type="ARBA" id="ARBA00022729"/>
    </source>
</evidence>
<keyword evidence="4" id="KW-0675">Receptor</keyword>